<name>A0ACB7Y950_9ERIC</name>
<protein>
    <submittedName>
        <fullName evidence="1">Uncharacterized protein</fullName>
    </submittedName>
</protein>
<evidence type="ECO:0000313" key="1">
    <source>
        <dbReference type="EMBL" id="KAH7850003.1"/>
    </source>
</evidence>
<gene>
    <name evidence="1" type="ORF">Vadar_026429</name>
</gene>
<organism evidence="1 2">
    <name type="scientific">Vaccinium darrowii</name>
    <dbReference type="NCBI Taxonomy" id="229202"/>
    <lineage>
        <taxon>Eukaryota</taxon>
        <taxon>Viridiplantae</taxon>
        <taxon>Streptophyta</taxon>
        <taxon>Embryophyta</taxon>
        <taxon>Tracheophyta</taxon>
        <taxon>Spermatophyta</taxon>
        <taxon>Magnoliopsida</taxon>
        <taxon>eudicotyledons</taxon>
        <taxon>Gunneridae</taxon>
        <taxon>Pentapetalae</taxon>
        <taxon>asterids</taxon>
        <taxon>Ericales</taxon>
        <taxon>Ericaceae</taxon>
        <taxon>Vaccinioideae</taxon>
        <taxon>Vaccinieae</taxon>
        <taxon>Vaccinium</taxon>
    </lineage>
</organism>
<proteinExistence type="predicted"/>
<keyword evidence="2" id="KW-1185">Reference proteome</keyword>
<comment type="caution">
    <text evidence="1">The sequence shown here is derived from an EMBL/GenBank/DDBJ whole genome shotgun (WGS) entry which is preliminary data.</text>
</comment>
<evidence type="ECO:0000313" key="2">
    <source>
        <dbReference type="Proteomes" id="UP000828048"/>
    </source>
</evidence>
<accession>A0ACB7Y950</accession>
<sequence>MGHIALNLSAIVGSGVAAKLVVTAGGLSAMANMLACTVPLLVANKTNLADSVSEYPTGNHGRAVRDEIHKMIAKWEEPPPANRPKPLPSVPYCKPKKRVVFAG</sequence>
<dbReference type="Proteomes" id="UP000828048">
    <property type="component" value="Chromosome 7"/>
</dbReference>
<dbReference type="EMBL" id="CM037157">
    <property type="protein sequence ID" value="KAH7850003.1"/>
    <property type="molecule type" value="Genomic_DNA"/>
</dbReference>
<reference evidence="1 2" key="1">
    <citation type="journal article" date="2021" name="Hortic Res">
        <title>High-quality reference genome and annotation aids understanding of berry development for evergreen blueberry (Vaccinium darrowii).</title>
        <authorList>
            <person name="Yu J."/>
            <person name="Hulse-Kemp A.M."/>
            <person name="Babiker E."/>
            <person name="Staton M."/>
        </authorList>
    </citation>
    <scope>NUCLEOTIDE SEQUENCE [LARGE SCALE GENOMIC DNA]</scope>
    <source>
        <strain evidence="2">cv. NJ 8807/NJ 8810</strain>
        <tissue evidence="1">Young leaf</tissue>
    </source>
</reference>